<keyword evidence="2" id="KW-1185">Reference proteome</keyword>
<protein>
    <submittedName>
        <fullName evidence="1">Uncharacterized protein</fullName>
    </submittedName>
</protein>
<evidence type="ECO:0000313" key="2">
    <source>
        <dbReference type="Proteomes" id="UP000320055"/>
    </source>
</evidence>
<dbReference type="EMBL" id="CAACVJ010000124">
    <property type="protein sequence ID" value="VEP13625.1"/>
    <property type="molecule type" value="Genomic_DNA"/>
</dbReference>
<name>A0A563VQH6_9CYAN</name>
<proteinExistence type="predicted"/>
<dbReference type="AlphaFoldDB" id="A0A563VQH6"/>
<reference evidence="1 2" key="1">
    <citation type="submission" date="2019-01" db="EMBL/GenBank/DDBJ databases">
        <authorList>
            <person name="Brito A."/>
        </authorList>
    </citation>
    <scope>NUCLEOTIDE SEQUENCE [LARGE SCALE GENOMIC DNA]</scope>
    <source>
        <strain evidence="1">1</strain>
    </source>
</reference>
<accession>A0A563VQH6</accession>
<organism evidence="1 2">
    <name type="scientific">Hyella patelloides LEGE 07179</name>
    <dbReference type="NCBI Taxonomy" id="945734"/>
    <lineage>
        <taxon>Bacteria</taxon>
        <taxon>Bacillati</taxon>
        <taxon>Cyanobacteriota</taxon>
        <taxon>Cyanophyceae</taxon>
        <taxon>Pleurocapsales</taxon>
        <taxon>Hyellaceae</taxon>
        <taxon>Hyella</taxon>
    </lineage>
</organism>
<gene>
    <name evidence="1" type="ORF">H1P_210006</name>
</gene>
<dbReference type="Proteomes" id="UP000320055">
    <property type="component" value="Unassembled WGS sequence"/>
</dbReference>
<sequence>MYPNANKTPSVAKWQDLHRLRIPTINQLDNIKSHLDLVILALERSQILLLRQFYKQQLLLI</sequence>
<evidence type="ECO:0000313" key="1">
    <source>
        <dbReference type="EMBL" id="VEP13625.1"/>
    </source>
</evidence>